<dbReference type="Gene3D" id="1.10.10.10">
    <property type="entry name" value="Winged helix-like DNA-binding domain superfamily/Winged helix DNA-binding domain"/>
    <property type="match status" value="1"/>
</dbReference>
<dbReference type="RefSeq" id="WP_106542324.1">
    <property type="nucleotide sequence ID" value="NZ_BLAU01000001.1"/>
</dbReference>
<dbReference type="Pfam" id="PF00196">
    <property type="entry name" value="GerE"/>
    <property type="match status" value="1"/>
</dbReference>
<reference evidence="6 7" key="1">
    <citation type="submission" date="2018-03" db="EMBL/GenBank/DDBJ databases">
        <title>Genomic Encyclopedia of Archaeal and Bacterial Type Strains, Phase II (KMG-II): from individual species to whole genera.</title>
        <authorList>
            <person name="Goeker M."/>
        </authorList>
    </citation>
    <scope>NUCLEOTIDE SEQUENCE [LARGE SCALE GENOMIC DNA]</scope>
    <source>
        <strain evidence="6 7">DSM 27267</strain>
    </source>
</reference>
<dbReference type="PROSITE" id="PS50043">
    <property type="entry name" value="HTH_LUXR_2"/>
    <property type="match status" value="1"/>
</dbReference>
<dbReference type="GO" id="GO:0003677">
    <property type="term" value="F:DNA binding"/>
    <property type="evidence" value="ECO:0007669"/>
    <property type="project" value="UniProtKB-KW"/>
</dbReference>
<dbReference type="SUPFAM" id="SSF46894">
    <property type="entry name" value="C-terminal effector domain of the bipartite response regulators"/>
    <property type="match status" value="1"/>
</dbReference>
<dbReference type="EMBL" id="BLAU01000001">
    <property type="protein sequence ID" value="GET21457.1"/>
    <property type="molecule type" value="Genomic_DNA"/>
</dbReference>
<dbReference type="InterPro" id="IPR000792">
    <property type="entry name" value="Tscrpt_reg_LuxR_C"/>
</dbReference>
<gene>
    <name evidence="6" type="ORF">CLV93_105113</name>
    <name evidence="5" type="ORF">JCM18694_17030</name>
</gene>
<dbReference type="InterPro" id="IPR036388">
    <property type="entry name" value="WH-like_DNA-bd_sf"/>
</dbReference>
<feature type="domain" description="HTH luxR-type" evidence="4">
    <location>
        <begin position="240"/>
        <end position="304"/>
    </location>
</feature>
<proteinExistence type="predicted"/>
<evidence type="ECO:0000256" key="1">
    <source>
        <dbReference type="ARBA" id="ARBA00023015"/>
    </source>
</evidence>
<dbReference type="GO" id="GO:0006355">
    <property type="term" value="P:regulation of DNA-templated transcription"/>
    <property type="evidence" value="ECO:0007669"/>
    <property type="project" value="InterPro"/>
</dbReference>
<dbReference type="SMART" id="SM00065">
    <property type="entry name" value="GAF"/>
    <property type="match status" value="1"/>
</dbReference>
<dbReference type="Proteomes" id="UP000396862">
    <property type="component" value="Unassembled WGS sequence"/>
</dbReference>
<dbReference type="CDD" id="cd06170">
    <property type="entry name" value="LuxR_C_like"/>
    <property type="match status" value="1"/>
</dbReference>
<protein>
    <submittedName>
        <fullName evidence="6">GAF domain-containing protein</fullName>
    </submittedName>
</protein>
<dbReference type="PANTHER" id="PTHR44688">
    <property type="entry name" value="DNA-BINDING TRANSCRIPTIONAL ACTIVATOR DEVR_DOSR"/>
    <property type="match status" value="1"/>
</dbReference>
<keyword evidence="8" id="KW-1185">Reference proteome</keyword>
<evidence type="ECO:0000256" key="2">
    <source>
        <dbReference type="ARBA" id="ARBA00023125"/>
    </source>
</evidence>
<dbReference type="PRINTS" id="PR00038">
    <property type="entry name" value="HTHLUXR"/>
</dbReference>
<dbReference type="InterPro" id="IPR003018">
    <property type="entry name" value="GAF"/>
</dbReference>
<sequence length="306" mass="34638">MEDNEYFAHLYEIARNLNKEFSLHSALRKALEKIVDLLHLETGWIWLVQEGTHSVYLAASYNLPPALSRYPERLSGNCYCIDSYLADGISEARNISEITCTRLKDITAGTRGLKFHATIPITIEGQKVGLINLVSKKTQELDAKKLSVLNTIAELISIAVQRTRRQEEQQNRPSAVMEVLNRVIEPGMDELVQLLQQTKSADKNVQSALEKAGELHRQLRLIREEVGEETTEKIADNAFHYPTSPLTNRELEVLVLVKKGMTNKQIADQLFISERTVKYHISSILSKLFAQTRTEAVETAIQRGLL</sequence>
<organism evidence="6 7">
    <name type="scientific">Prolixibacter denitrificans</name>
    <dbReference type="NCBI Taxonomy" id="1541063"/>
    <lineage>
        <taxon>Bacteria</taxon>
        <taxon>Pseudomonadati</taxon>
        <taxon>Bacteroidota</taxon>
        <taxon>Bacteroidia</taxon>
        <taxon>Marinilabiliales</taxon>
        <taxon>Prolixibacteraceae</taxon>
        <taxon>Prolixibacter</taxon>
    </lineage>
</organism>
<evidence type="ECO:0000313" key="6">
    <source>
        <dbReference type="EMBL" id="PSK82721.1"/>
    </source>
</evidence>
<dbReference type="OrthoDB" id="965844at2"/>
<reference evidence="5 8" key="2">
    <citation type="submission" date="2019-10" db="EMBL/GenBank/DDBJ databases">
        <title>Prolixibacter strains distinguished by the presence of nitrate reductase genes were adept at nitrate-dependent anaerobic corrosion of metallic iron and carbon steel.</title>
        <authorList>
            <person name="Iino T."/>
            <person name="Shono N."/>
            <person name="Ito K."/>
            <person name="Nakamura R."/>
            <person name="Sueoka K."/>
            <person name="Harayama S."/>
            <person name="Ohkuma M."/>
        </authorList>
    </citation>
    <scope>NUCLEOTIDE SEQUENCE [LARGE SCALE GENOMIC DNA]</scope>
    <source>
        <strain evidence="5 8">MIC1-1</strain>
    </source>
</reference>
<dbReference type="EMBL" id="PYGC01000005">
    <property type="protein sequence ID" value="PSK82721.1"/>
    <property type="molecule type" value="Genomic_DNA"/>
</dbReference>
<dbReference type="Gene3D" id="3.30.450.40">
    <property type="match status" value="1"/>
</dbReference>
<evidence type="ECO:0000256" key="3">
    <source>
        <dbReference type="ARBA" id="ARBA00023163"/>
    </source>
</evidence>
<keyword evidence="3" id="KW-0804">Transcription</keyword>
<dbReference type="InterPro" id="IPR016032">
    <property type="entry name" value="Sig_transdc_resp-reg_C-effctor"/>
</dbReference>
<evidence type="ECO:0000313" key="7">
    <source>
        <dbReference type="Proteomes" id="UP000240621"/>
    </source>
</evidence>
<name>A0A2P8CCN4_9BACT</name>
<dbReference type="Proteomes" id="UP000240621">
    <property type="component" value="Unassembled WGS sequence"/>
</dbReference>
<comment type="caution">
    <text evidence="6">The sequence shown here is derived from an EMBL/GenBank/DDBJ whole genome shotgun (WGS) entry which is preliminary data.</text>
</comment>
<dbReference type="SUPFAM" id="SSF55781">
    <property type="entry name" value="GAF domain-like"/>
    <property type="match status" value="1"/>
</dbReference>
<dbReference type="PANTHER" id="PTHR44688:SF16">
    <property type="entry name" value="DNA-BINDING TRANSCRIPTIONAL ACTIVATOR DEVR_DOSR"/>
    <property type="match status" value="1"/>
</dbReference>
<keyword evidence="2" id="KW-0238">DNA-binding</keyword>
<evidence type="ECO:0000313" key="8">
    <source>
        <dbReference type="Proteomes" id="UP000396862"/>
    </source>
</evidence>
<keyword evidence="1" id="KW-0805">Transcription regulation</keyword>
<evidence type="ECO:0000313" key="5">
    <source>
        <dbReference type="EMBL" id="GET21457.1"/>
    </source>
</evidence>
<dbReference type="AlphaFoldDB" id="A0A2P8CCN4"/>
<dbReference type="SMART" id="SM00421">
    <property type="entry name" value="HTH_LUXR"/>
    <property type="match status" value="1"/>
</dbReference>
<dbReference type="Pfam" id="PF13185">
    <property type="entry name" value="GAF_2"/>
    <property type="match status" value="1"/>
</dbReference>
<evidence type="ECO:0000259" key="4">
    <source>
        <dbReference type="PROSITE" id="PS50043"/>
    </source>
</evidence>
<dbReference type="PROSITE" id="PS00622">
    <property type="entry name" value="HTH_LUXR_1"/>
    <property type="match status" value="1"/>
</dbReference>
<dbReference type="InterPro" id="IPR029016">
    <property type="entry name" value="GAF-like_dom_sf"/>
</dbReference>
<accession>A0A2P8CCN4</accession>